<proteinExistence type="predicted"/>
<keyword evidence="1" id="KW-0808">Transferase</keyword>
<dbReference type="Pfam" id="PF02572">
    <property type="entry name" value="CobA_CobO_BtuR"/>
    <property type="match status" value="1"/>
</dbReference>
<dbReference type="GO" id="GO:0005524">
    <property type="term" value="F:ATP binding"/>
    <property type="evidence" value="ECO:0007669"/>
    <property type="project" value="InterPro"/>
</dbReference>
<dbReference type="InterPro" id="IPR003724">
    <property type="entry name" value="CblAdoTrfase_CobA"/>
</dbReference>
<dbReference type="PIRSF" id="PIRSF015617">
    <property type="entry name" value="Adensltrnsf_CobA"/>
    <property type="match status" value="1"/>
</dbReference>
<comment type="caution">
    <text evidence="1">The sequence shown here is derived from an EMBL/GenBank/DDBJ whole genome shotgun (WGS) entry which is preliminary data.</text>
</comment>
<gene>
    <name evidence="1" type="ORF">COU81_02435</name>
</gene>
<dbReference type="AlphaFoldDB" id="A0A2M8KDY8"/>
<dbReference type="PANTHER" id="PTHR46638:SF1">
    <property type="entry name" value="CORRINOID ADENOSYLTRANSFERASE"/>
    <property type="match status" value="1"/>
</dbReference>
<dbReference type="Proteomes" id="UP000231450">
    <property type="component" value="Unassembled WGS sequence"/>
</dbReference>
<dbReference type="EMBL" id="PFDW01000051">
    <property type="protein sequence ID" value="PJE58137.1"/>
    <property type="molecule type" value="Genomic_DNA"/>
</dbReference>
<dbReference type="GO" id="GO:0009236">
    <property type="term" value="P:cobalamin biosynthetic process"/>
    <property type="evidence" value="ECO:0007669"/>
    <property type="project" value="InterPro"/>
</dbReference>
<dbReference type="SUPFAM" id="SSF52540">
    <property type="entry name" value="P-loop containing nucleoside triphosphate hydrolases"/>
    <property type="match status" value="1"/>
</dbReference>
<accession>A0A2M8KDY8</accession>
<reference evidence="2" key="1">
    <citation type="submission" date="2017-09" db="EMBL/GenBank/DDBJ databases">
        <title>Depth-based differentiation of microbial function through sediment-hosted aquifers and enrichment of novel symbionts in the deep terrestrial subsurface.</title>
        <authorList>
            <person name="Probst A.J."/>
            <person name="Ladd B."/>
            <person name="Jarett J.K."/>
            <person name="Geller-Mcgrath D.E."/>
            <person name="Sieber C.M.K."/>
            <person name="Emerson J.B."/>
            <person name="Anantharaman K."/>
            <person name="Thomas B.C."/>
            <person name="Malmstrom R."/>
            <person name="Stieglmeier M."/>
            <person name="Klingl A."/>
            <person name="Woyke T."/>
            <person name="Ryan C.M."/>
            <person name="Banfield J.F."/>
        </authorList>
    </citation>
    <scope>NUCLEOTIDE SEQUENCE [LARGE SCALE GENOMIC DNA]</scope>
</reference>
<sequence>MIQIYTGGGKGKTTATLGLSLRAVGAGKQVSIVQFLKPARPETSEVKAIAKFLPRIKIKSFGQPIFVKKNKIKNQDLILAQRAWHEAQQEMNGKADIIILDEILVAIYFKLIDEAKVIKCLMHNGKKKEIILTGQKASKKIIKIADLVSEVKPIKHYFDQGIKARKGIEY</sequence>
<evidence type="ECO:0000313" key="1">
    <source>
        <dbReference type="EMBL" id="PJE58137.1"/>
    </source>
</evidence>
<dbReference type="PANTHER" id="PTHR46638">
    <property type="entry name" value="CORRINOID ADENOSYLTRANSFERASE"/>
    <property type="match status" value="1"/>
</dbReference>
<evidence type="ECO:0000313" key="2">
    <source>
        <dbReference type="Proteomes" id="UP000231450"/>
    </source>
</evidence>
<organism evidence="1 2">
    <name type="scientific">Candidatus Portnoybacteria bacterium CG10_big_fil_rev_8_21_14_0_10_36_7</name>
    <dbReference type="NCBI Taxonomy" id="1974812"/>
    <lineage>
        <taxon>Bacteria</taxon>
        <taxon>Candidatus Portnoyibacteriota</taxon>
    </lineage>
</organism>
<dbReference type="Gene3D" id="3.40.50.300">
    <property type="entry name" value="P-loop containing nucleotide triphosphate hydrolases"/>
    <property type="match status" value="1"/>
</dbReference>
<name>A0A2M8KDY8_9BACT</name>
<protein>
    <submittedName>
        <fullName evidence="1">Cob(I)yrinic acid a,c-diamide adenosyltransferase</fullName>
    </submittedName>
</protein>
<dbReference type="InterPro" id="IPR027417">
    <property type="entry name" value="P-loop_NTPase"/>
</dbReference>
<dbReference type="GO" id="GO:0008817">
    <property type="term" value="F:corrinoid adenosyltransferase activity"/>
    <property type="evidence" value="ECO:0007669"/>
    <property type="project" value="InterPro"/>
</dbReference>